<dbReference type="InterPro" id="IPR005650">
    <property type="entry name" value="BlaI_family"/>
</dbReference>
<keyword evidence="4" id="KW-0804">Transcription</keyword>
<dbReference type="InterPro" id="IPR036388">
    <property type="entry name" value="WH-like_DNA-bd_sf"/>
</dbReference>
<evidence type="ECO:0000256" key="2">
    <source>
        <dbReference type="ARBA" id="ARBA00023015"/>
    </source>
</evidence>
<evidence type="ECO:0000256" key="4">
    <source>
        <dbReference type="ARBA" id="ARBA00023163"/>
    </source>
</evidence>
<dbReference type="InterPro" id="IPR036390">
    <property type="entry name" value="WH_DNA-bd_sf"/>
</dbReference>
<keyword evidence="3" id="KW-0238">DNA-binding</keyword>
<accession>A0ABS3C085</accession>
<dbReference type="Gene3D" id="1.10.4040.10">
    <property type="entry name" value="Penicillinase repressor domain"/>
    <property type="match status" value="1"/>
</dbReference>
<protein>
    <submittedName>
        <fullName evidence="5">BlaI/MecI/CopY family transcriptional regulator</fullName>
    </submittedName>
</protein>
<comment type="similarity">
    <text evidence="1">Belongs to the BlaI transcriptional regulatory family.</text>
</comment>
<comment type="caution">
    <text evidence="5">The sequence shown here is derived from an EMBL/GenBank/DDBJ whole genome shotgun (WGS) entry which is preliminary data.</text>
</comment>
<evidence type="ECO:0000313" key="6">
    <source>
        <dbReference type="Proteomes" id="UP000664317"/>
    </source>
</evidence>
<name>A0ABS3C085_9BACT</name>
<organism evidence="5 6">
    <name type="scientific">Algoriphagus oliviformis</name>
    <dbReference type="NCBI Taxonomy" id="2811231"/>
    <lineage>
        <taxon>Bacteria</taxon>
        <taxon>Pseudomonadati</taxon>
        <taxon>Bacteroidota</taxon>
        <taxon>Cytophagia</taxon>
        <taxon>Cytophagales</taxon>
        <taxon>Cyclobacteriaceae</taxon>
        <taxon>Algoriphagus</taxon>
    </lineage>
</organism>
<dbReference type="SUPFAM" id="SSF46785">
    <property type="entry name" value="Winged helix' DNA-binding domain"/>
    <property type="match status" value="1"/>
</dbReference>
<dbReference type="Pfam" id="PF03965">
    <property type="entry name" value="Penicillinase_R"/>
    <property type="match status" value="1"/>
</dbReference>
<dbReference type="Proteomes" id="UP000664317">
    <property type="component" value="Unassembled WGS sequence"/>
</dbReference>
<evidence type="ECO:0000256" key="3">
    <source>
        <dbReference type="ARBA" id="ARBA00023125"/>
    </source>
</evidence>
<dbReference type="Gene3D" id="1.10.10.10">
    <property type="entry name" value="Winged helix-like DNA-binding domain superfamily/Winged helix DNA-binding domain"/>
    <property type="match status" value="1"/>
</dbReference>
<sequence length="124" mass="14372">MEDLIPQEEQAMRVFWKLERGIVRDVLDALPEPKPPYTTLASTVKSLEKKGYLGHKTYGKTHEYFVLIKEGDYKKKTFNRVLRDFFGGSVENVLSFLVKEEKISGKEVGELQRLIDEYEKGNKS</sequence>
<keyword evidence="2" id="KW-0805">Transcription regulation</keyword>
<keyword evidence="6" id="KW-1185">Reference proteome</keyword>
<reference evidence="5 6" key="1">
    <citation type="submission" date="2021-03" db="EMBL/GenBank/DDBJ databases">
        <title>novel species isolated from a fishpond in China.</title>
        <authorList>
            <person name="Lu H."/>
            <person name="Cai Z."/>
        </authorList>
    </citation>
    <scope>NUCLEOTIDE SEQUENCE [LARGE SCALE GENOMIC DNA]</scope>
    <source>
        <strain evidence="5 6">H41</strain>
    </source>
</reference>
<evidence type="ECO:0000313" key="5">
    <source>
        <dbReference type="EMBL" id="MBN7810532.1"/>
    </source>
</evidence>
<dbReference type="EMBL" id="JAFKCT010000002">
    <property type="protein sequence ID" value="MBN7810532.1"/>
    <property type="molecule type" value="Genomic_DNA"/>
</dbReference>
<dbReference type="PIRSF" id="PIRSF019455">
    <property type="entry name" value="CopR_AtkY"/>
    <property type="match status" value="1"/>
</dbReference>
<evidence type="ECO:0000256" key="1">
    <source>
        <dbReference type="ARBA" id="ARBA00011046"/>
    </source>
</evidence>
<dbReference type="RefSeq" id="WP_206577317.1">
    <property type="nucleotide sequence ID" value="NZ_JAFKCT010000002.1"/>
</dbReference>
<proteinExistence type="inferred from homology"/>
<gene>
    <name evidence="5" type="ORF">J0A68_06170</name>
</gene>